<organism evidence="1 2">
    <name type="scientific">Nelumbo nucifera</name>
    <name type="common">Sacred lotus</name>
    <dbReference type="NCBI Taxonomy" id="4432"/>
    <lineage>
        <taxon>Eukaryota</taxon>
        <taxon>Viridiplantae</taxon>
        <taxon>Streptophyta</taxon>
        <taxon>Embryophyta</taxon>
        <taxon>Tracheophyta</taxon>
        <taxon>Spermatophyta</taxon>
        <taxon>Magnoliopsida</taxon>
        <taxon>Proteales</taxon>
        <taxon>Nelumbonaceae</taxon>
        <taxon>Nelumbo</taxon>
    </lineage>
</organism>
<name>A0A822XTS7_NELNU</name>
<dbReference type="Proteomes" id="UP000607653">
    <property type="component" value="Unassembled WGS sequence"/>
</dbReference>
<sequence>MPSQRGEFDIDELLAENDTLLEKVNNEAIRFHQSLLWMKKPQANNRVE</sequence>
<accession>A0A822XTS7</accession>
<gene>
    <name evidence="1" type="ORF">HUJ06_025253</name>
</gene>
<reference evidence="1 2" key="1">
    <citation type="journal article" date="2020" name="Mol. Biol. Evol.">
        <title>Distinct Expression and Methylation Patterns for Genes with Different Fates following a Single Whole-Genome Duplication in Flowering Plants.</title>
        <authorList>
            <person name="Shi T."/>
            <person name="Rahmani R.S."/>
            <person name="Gugger P.F."/>
            <person name="Wang M."/>
            <person name="Li H."/>
            <person name="Zhang Y."/>
            <person name="Li Z."/>
            <person name="Wang Q."/>
            <person name="Van de Peer Y."/>
            <person name="Marchal K."/>
            <person name="Chen J."/>
        </authorList>
    </citation>
    <scope>NUCLEOTIDE SEQUENCE [LARGE SCALE GENOMIC DNA]</scope>
    <source>
        <tissue evidence="1">Leaf</tissue>
    </source>
</reference>
<comment type="caution">
    <text evidence="1">The sequence shown here is derived from an EMBL/GenBank/DDBJ whole genome shotgun (WGS) entry which is preliminary data.</text>
</comment>
<evidence type="ECO:0000313" key="2">
    <source>
        <dbReference type="Proteomes" id="UP000607653"/>
    </source>
</evidence>
<dbReference type="AlphaFoldDB" id="A0A822XTS7"/>
<dbReference type="EMBL" id="DUZY01000001">
    <property type="protein sequence ID" value="DAD23790.1"/>
    <property type="molecule type" value="Genomic_DNA"/>
</dbReference>
<keyword evidence="2" id="KW-1185">Reference proteome</keyword>
<protein>
    <submittedName>
        <fullName evidence="1">Uncharacterized protein</fullName>
    </submittedName>
</protein>
<evidence type="ECO:0000313" key="1">
    <source>
        <dbReference type="EMBL" id="DAD23790.1"/>
    </source>
</evidence>
<proteinExistence type="predicted"/>